<keyword evidence="1" id="KW-0732">Signal</keyword>
<accession>D5H1Q4</accession>
<evidence type="ECO:0000313" key="3">
    <source>
        <dbReference type="Proteomes" id="UP000002371"/>
    </source>
</evidence>
<dbReference type="InterPro" id="IPR027607">
    <property type="entry name" value="Surf_Exclu_SEC10/PgrA"/>
</dbReference>
<dbReference type="eggNOG" id="COG1196">
    <property type="taxonomic scope" value="Bacteria"/>
</dbReference>
<organism evidence="2 3">
    <name type="scientific">Lactobacillus crispatus (strain ST1)</name>
    <dbReference type="NCBI Taxonomy" id="748671"/>
    <lineage>
        <taxon>Bacteria</taxon>
        <taxon>Bacillati</taxon>
        <taxon>Bacillota</taxon>
        <taxon>Bacilli</taxon>
        <taxon>Lactobacillales</taxon>
        <taxon>Lactobacillaceae</taxon>
        <taxon>Lactobacillus</taxon>
    </lineage>
</organism>
<dbReference type="PATRIC" id="fig|748671.3.peg.476"/>
<dbReference type="KEGG" id="lcr:LCRIS_00492"/>
<dbReference type="AlphaFoldDB" id="D5H1Q4"/>
<evidence type="ECO:0000256" key="1">
    <source>
        <dbReference type="SAM" id="SignalP"/>
    </source>
</evidence>
<gene>
    <name evidence="2" type="ordered locus">LCRIS_00492</name>
</gene>
<sequence length="354" mass="39583">MNKKIIATLLTSVCLMGTASAIYETAPQTVQAAVKGKVQVKGNKKVRLYTSKGKKSKYYAVAKRTYSYSAQKYLKIGKKKHLAYKIGNNSHWLLAKNAKKVKQTAPVANYQVAAFKMPSGYTRASLLEAYKGKPSAKFIQACMQGMQENDFSRVSSGESKNDQRMINPAALSSSDQKELAEFSLRLINSARSQLGLKPWIYSSGVEQLADSIAQEYAQNGHSIKDGDHYVAGIVRACKKHGLELNDNYVEDMAGFTINKKTMSMAEMKRNVYFGLKQMIFGFAGAGEAERGNKNLYREWEHAGDLFNTQGSRHDGDYNYYGFSISKISNIYSMHYISVPSFVVNSSEYNKHFKI</sequence>
<feature type="chain" id="PRO_5038965404" evidence="1">
    <location>
        <begin position="22"/>
        <end position="354"/>
    </location>
</feature>
<dbReference type="Proteomes" id="UP000002371">
    <property type="component" value="Chromosome"/>
</dbReference>
<dbReference type="NCBIfam" id="TIGR04320">
    <property type="entry name" value="Surf_Exclu_PgrA"/>
    <property type="match status" value="1"/>
</dbReference>
<dbReference type="RefSeq" id="WP_013085929.1">
    <property type="nucleotide sequence ID" value="NC_014106.1"/>
</dbReference>
<proteinExistence type="predicted"/>
<reference key="2">
    <citation type="submission" date="2010-03" db="EMBL/GenBank/DDBJ databases">
        <title>Genome Sequence of Lactobacillus crispatus ST1.</title>
        <authorList>
            <person name="Ojala T."/>
            <person name="Kuparinen V."/>
            <person name="Koskinen J.P."/>
            <person name="Alatalo E."/>
            <person name="Holm L."/>
            <person name="Auvinen P."/>
            <person name="Edelman S."/>
            <person name="Westerlund-Wikstroem B."/>
            <person name="Korhonen T.K."/>
            <person name="Paulin L."/>
            <person name="Kankainen M."/>
        </authorList>
    </citation>
    <scope>NUCLEOTIDE SEQUENCE</scope>
    <source>
        <strain>ST1</strain>
    </source>
</reference>
<reference evidence="2 3" key="1">
    <citation type="journal article" date="2010" name="J. Bacteriol.">
        <title>Genome sequence of Lactobacillus crispatus ST1.</title>
        <authorList>
            <person name="Ojala T."/>
            <person name="Kuparinen V."/>
            <person name="Koskinen J.P."/>
            <person name="Alatalo E."/>
            <person name="Holm L."/>
            <person name="Auvinen P."/>
            <person name="Edelman S."/>
            <person name="Westerlund-Wikstrom B."/>
            <person name="Korhonen T.K."/>
            <person name="Paulin L."/>
            <person name="Kankainen M."/>
        </authorList>
    </citation>
    <scope>NUCLEOTIDE SEQUENCE [LARGE SCALE GENOMIC DNA]</scope>
    <source>
        <strain evidence="2 3">ST1</strain>
    </source>
</reference>
<evidence type="ECO:0000313" key="2">
    <source>
        <dbReference type="EMBL" id="CBL49939.1"/>
    </source>
</evidence>
<dbReference type="EMBL" id="FN692037">
    <property type="protein sequence ID" value="CBL49939.1"/>
    <property type="molecule type" value="Genomic_DNA"/>
</dbReference>
<protein>
    <submittedName>
        <fullName evidence="2">Surface exclusion protein</fullName>
    </submittedName>
</protein>
<name>D5H1Q4_LACCS</name>
<feature type="signal peptide" evidence="1">
    <location>
        <begin position="1"/>
        <end position="21"/>
    </location>
</feature>
<dbReference type="HOGENOM" id="CLU_823342_0_0_9"/>